<feature type="region of interest" description="Disordered" evidence="1">
    <location>
        <begin position="342"/>
        <end position="429"/>
    </location>
</feature>
<feature type="compositionally biased region" description="Basic and acidic residues" evidence="1">
    <location>
        <begin position="40"/>
        <end position="51"/>
    </location>
</feature>
<feature type="region of interest" description="Disordered" evidence="1">
    <location>
        <begin position="272"/>
        <end position="322"/>
    </location>
</feature>
<keyword evidence="2" id="KW-0472">Membrane</keyword>
<feature type="compositionally biased region" description="Basic and acidic residues" evidence="1">
    <location>
        <begin position="395"/>
        <end position="408"/>
    </location>
</feature>
<feature type="compositionally biased region" description="Gly residues" evidence="1">
    <location>
        <begin position="94"/>
        <end position="105"/>
    </location>
</feature>
<sequence length="584" mass="64302">MSDYMYDDRPRRSHRTQPQYVEETTYSRHQPGRAPQELVLRPRDDSIEDIPRNFPPPGAEQRRPRYRDDYGHPPPRARSVGRREYDDPYYDDYGAGGYARGGGRGPRSRYDDDGYLSDRPRNRRKPSIGDALKEAAEAAGLGGVVGAVTGQRERSRSRHRHDDRYDDRRHNDRRYDDRRSRYSSSSRSRSRRRGGNTNEKWQQAAKAAAVAAAVEAFRSRKEPGSWTGAKGQRIATAALGAAGIDKLVGGDGDDHSTRNVIGSAIGGLAVNRVANGARDRDGSGSPGRSRSRSRSRNPFSRSRSRGRSQSRGRGGDAGGVATAGALAGAGAIAAAGKALYNRVRSKSRRRSRSSSADSYVPSRGRRYNNQRSGRSDDGYEGGSAHPGVGMLASRENPEMRQMRQRDNARGGSSSSSESTTDMEQKRKRMRGKELLTAGVATVATIHAAHGVYSSMVASENRRKLVAEGKLSPEEARKRKSKNALQDAAAVGIAALGIKSAFSEWKEMNEQRHEVQQLEAKRRKKRKQRERREREQRMAFQNQNQANPYGAPGYGGYGGPAYADANPYSAGNLPPPPMGAPPARY</sequence>
<keyword evidence="4" id="KW-1185">Reference proteome</keyword>
<feature type="region of interest" description="Disordered" evidence="1">
    <location>
        <begin position="1"/>
        <end position="206"/>
    </location>
</feature>
<evidence type="ECO:0008006" key="5">
    <source>
        <dbReference type="Google" id="ProtNLM"/>
    </source>
</evidence>
<feature type="compositionally biased region" description="Basic residues" evidence="1">
    <location>
        <begin position="343"/>
        <end position="352"/>
    </location>
</feature>
<feature type="compositionally biased region" description="Basic and acidic residues" evidence="1">
    <location>
        <begin position="1"/>
        <end position="10"/>
    </location>
</feature>
<organism evidence="3 4">
    <name type="scientific">Coniosporium apollinis</name>
    <dbReference type="NCBI Taxonomy" id="61459"/>
    <lineage>
        <taxon>Eukaryota</taxon>
        <taxon>Fungi</taxon>
        <taxon>Dikarya</taxon>
        <taxon>Ascomycota</taxon>
        <taxon>Pezizomycotina</taxon>
        <taxon>Dothideomycetes</taxon>
        <taxon>Dothideomycetes incertae sedis</taxon>
        <taxon>Coniosporium</taxon>
    </lineage>
</organism>
<feature type="compositionally biased region" description="Polar residues" evidence="1">
    <location>
        <begin position="16"/>
        <end position="28"/>
    </location>
</feature>
<evidence type="ECO:0000313" key="4">
    <source>
        <dbReference type="Proteomes" id="UP001172684"/>
    </source>
</evidence>
<evidence type="ECO:0000256" key="1">
    <source>
        <dbReference type="SAM" id="MobiDB-lite"/>
    </source>
</evidence>
<comment type="caution">
    <text evidence="3">The sequence shown here is derived from an EMBL/GenBank/DDBJ whole genome shotgun (WGS) entry which is preliminary data.</text>
</comment>
<feature type="compositionally biased region" description="Basic and acidic residues" evidence="1">
    <location>
        <begin position="160"/>
        <end position="180"/>
    </location>
</feature>
<evidence type="ECO:0000256" key="2">
    <source>
        <dbReference type="SAM" id="Phobius"/>
    </source>
</evidence>
<feature type="compositionally biased region" description="Pro residues" evidence="1">
    <location>
        <begin position="572"/>
        <end position="584"/>
    </location>
</feature>
<proteinExistence type="predicted"/>
<accession>A0ABQ9NPS9</accession>
<keyword evidence="2" id="KW-0812">Transmembrane</keyword>
<keyword evidence="2" id="KW-1133">Transmembrane helix</keyword>
<feature type="region of interest" description="Disordered" evidence="1">
    <location>
        <begin position="512"/>
        <end position="584"/>
    </location>
</feature>
<evidence type="ECO:0000313" key="3">
    <source>
        <dbReference type="EMBL" id="KAJ9663785.1"/>
    </source>
</evidence>
<reference evidence="3" key="1">
    <citation type="submission" date="2022-10" db="EMBL/GenBank/DDBJ databases">
        <title>Culturing micro-colonial fungi from biological soil crusts in the Mojave desert and describing Neophaeococcomyces mojavensis, and introducing the new genera and species Taxawa tesnikishii.</title>
        <authorList>
            <person name="Kurbessoian T."/>
            <person name="Stajich J.E."/>
        </authorList>
    </citation>
    <scope>NUCLEOTIDE SEQUENCE</scope>
    <source>
        <strain evidence="3">TK_1</strain>
    </source>
</reference>
<feature type="compositionally biased region" description="Low complexity" evidence="1">
    <location>
        <begin position="353"/>
        <end position="362"/>
    </location>
</feature>
<feature type="compositionally biased region" description="Basic and acidic residues" evidence="1">
    <location>
        <begin position="108"/>
        <end position="120"/>
    </location>
</feature>
<dbReference type="EMBL" id="JAPDRL010000041">
    <property type="protein sequence ID" value="KAJ9663785.1"/>
    <property type="molecule type" value="Genomic_DNA"/>
</dbReference>
<feature type="transmembrane region" description="Helical" evidence="2">
    <location>
        <begin position="434"/>
        <end position="452"/>
    </location>
</feature>
<feature type="transmembrane region" description="Helical" evidence="2">
    <location>
        <begin position="317"/>
        <end position="340"/>
    </location>
</feature>
<gene>
    <name evidence="3" type="ORF">H2201_005506</name>
</gene>
<protein>
    <recommendedName>
        <fullName evidence="5">DUF3824 domain-containing protein</fullName>
    </recommendedName>
</protein>
<name>A0ABQ9NPS9_9PEZI</name>
<feature type="compositionally biased region" description="Basic and acidic residues" evidence="1">
    <location>
        <begin position="60"/>
        <end position="71"/>
    </location>
</feature>
<dbReference type="Proteomes" id="UP001172684">
    <property type="component" value="Unassembled WGS sequence"/>
</dbReference>